<reference evidence="2" key="1">
    <citation type="journal article" date="2016" name="Nat. Genet.">
        <title>A high-quality carrot genome assembly provides new insights into carotenoid accumulation and asterid genome evolution.</title>
        <authorList>
            <person name="Iorizzo M."/>
            <person name="Ellison S."/>
            <person name="Senalik D."/>
            <person name="Zeng P."/>
            <person name="Satapoomin P."/>
            <person name="Huang J."/>
            <person name="Bowman M."/>
            <person name="Iovene M."/>
            <person name="Sanseverino W."/>
            <person name="Cavagnaro P."/>
            <person name="Yildiz M."/>
            <person name="Macko-Podgorni A."/>
            <person name="Moranska E."/>
            <person name="Grzebelus E."/>
            <person name="Grzebelus D."/>
            <person name="Ashrafi H."/>
            <person name="Zheng Z."/>
            <person name="Cheng S."/>
            <person name="Spooner D."/>
            <person name="Van Deynze A."/>
            <person name="Simon P."/>
        </authorList>
    </citation>
    <scope>NUCLEOTIDE SEQUENCE</scope>
    <source>
        <tissue evidence="2">Leaf</tissue>
    </source>
</reference>
<accession>A0A161Y2L2</accession>
<dbReference type="InterPro" id="IPR001005">
    <property type="entry name" value="SANT/Myb"/>
</dbReference>
<dbReference type="PANTHER" id="PTHR14000">
    <property type="entry name" value="FINGER CCCH DOMAIN PROTEIN, PUTATIVE (DUF3755)-RELATED"/>
    <property type="match status" value="1"/>
</dbReference>
<dbReference type="OrthoDB" id="19768at2759"/>
<evidence type="ECO:0000256" key="1">
    <source>
        <dbReference type="SAM" id="MobiDB-lite"/>
    </source>
</evidence>
<dbReference type="Gramene" id="KZM86369">
    <property type="protein sequence ID" value="KZM86369"/>
    <property type="gene ID" value="DCAR_023503"/>
</dbReference>
<dbReference type="InterPro" id="IPR009057">
    <property type="entry name" value="Homeodomain-like_sf"/>
</dbReference>
<dbReference type="AlphaFoldDB" id="A0A161Y2L2"/>
<dbReference type="CDD" id="cd00167">
    <property type="entry name" value="SANT"/>
    <property type="match status" value="1"/>
</dbReference>
<dbReference type="EMBL" id="CP093349">
    <property type="protein sequence ID" value="WOH07532.1"/>
    <property type="molecule type" value="Genomic_DNA"/>
</dbReference>
<protein>
    <submittedName>
        <fullName evidence="2">Uncharacterized protein</fullName>
    </submittedName>
</protein>
<dbReference type="OMA" id="LSTMPHQ"/>
<dbReference type="SUPFAM" id="SSF46689">
    <property type="entry name" value="Homeodomain-like"/>
    <property type="match status" value="1"/>
</dbReference>
<reference evidence="2" key="2">
    <citation type="submission" date="2022-03" db="EMBL/GenBank/DDBJ databases">
        <title>Draft title - Genomic analysis of global carrot germplasm unveils the trajectory of domestication and the origin of high carotenoid orange carrot.</title>
        <authorList>
            <person name="Iorizzo M."/>
            <person name="Ellison S."/>
            <person name="Senalik D."/>
            <person name="Macko-Podgorni A."/>
            <person name="Grzebelus D."/>
            <person name="Bostan H."/>
            <person name="Rolling W."/>
            <person name="Curaba J."/>
            <person name="Simon P."/>
        </authorList>
    </citation>
    <scope>NUCLEOTIDE SEQUENCE</scope>
    <source>
        <tissue evidence="2">Leaf</tissue>
    </source>
</reference>
<keyword evidence="3" id="KW-1185">Reference proteome</keyword>
<sequence length="296" mass="33202">MAAKSNSGYYLEQSMAPILNRQISFQSSAMDNTSDMIYTGNYYGANRNAEGSIVLGSSSSNAGLRAHQAASTSSPLLVDSVPGLKHEAGLAVEWSVEEQYRLEEGLAKYADEPSILRYIKIAAMLHDKTVRDVALRCRWMTRKRRKQEDHNFGKKVKDRKDKLMESSSKATTSSVSPLNVAGYSFMRNYQSGNDRMSREALDGARHLLEQNNEVLRHISANLSVFKLQENIDLFSCTRNNITTILNHMSNMRGVMSRMPPLPLSINEELANSILPITFQRMMFGLPSGSQLKQEPR</sequence>
<dbReference type="Pfam" id="PF12579">
    <property type="entry name" value="DUF3755"/>
    <property type="match status" value="1"/>
</dbReference>
<dbReference type="Gene3D" id="1.10.10.60">
    <property type="entry name" value="Homeodomain-like"/>
    <property type="match status" value="1"/>
</dbReference>
<name>A0A161Y2L2_DAUCS</name>
<dbReference type="PANTHER" id="PTHR14000:SF6">
    <property type="entry name" value="OS02G0631200 PROTEIN"/>
    <property type="match status" value="1"/>
</dbReference>
<feature type="region of interest" description="Disordered" evidence="1">
    <location>
        <begin position="146"/>
        <end position="174"/>
    </location>
</feature>
<proteinExistence type="predicted"/>
<gene>
    <name evidence="2" type="ORF">DCAR_0726964</name>
</gene>
<evidence type="ECO:0000313" key="2">
    <source>
        <dbReference type="EMBL" id="WOH07532.1"/>
    </source>
</evidence>
<evidence type="ECO:0000313" key="3">
    <source>
        <dbReference type="Proteomes" id="UP000077755"/>
    </source>
</evidence>
<dbReference type="InterPro" id="IPR022228">
    <property type="entry name" value="DUF3755"/>
</dbReference>
<dbReference type="Proteomes" id="UP000077755">
    <property type="component" value="Chromosome 7"/>
</dbReference>
<organism evidence="2 3">
    <name type="scientific">Daucus carota subsp. sativus</name>
    <name type="common">Carrot</name>
    <dbReference type="NCBI Taxonomy" id="79200"/>
    <lineage>
        <taxon>Eukaryota</taxon>
        <taxon>Viridiplantae</taxon>
        <taxon>Streptophyta</taxon>
        <taxon>Embryophyta</taxon>
        <taxon>Tracheophyta</taxon>
        <taxon>Spermatophyta</taxon>
        <taxon>Magnoliopsida</taxon>
        <taxon>eudicotyledons</taxon>
        <taxon>Gunneridae</taxon>
        <taxon>Pentapetalae</taxon>
        <taxon>asterids</taxon>
        <taxon>campanulids</taxon>
        <taxon>Apiales</taxon>
        <taxon>Apiaceae</taxon>
        <taxon>Apioideae</taxon>
        <taxon>Scandiceae</taxon>
        <taxon>Daucinae</taxon>
        <taxon>Daucus</taxon>
        <taxon>Daucus sect. Daucus</taxon>
    </lineage>
</organism>